<name>A0A852SXT1_9MICO</name>
<keyword evidence="5 11" id="KW-0808">Transferase</keyword>
<gene>
    <name evidence="11" type="primary">aroK</name>
    <name evidence="12" type="ORF">BJ963_001206</name>
</gene>
<sequence>MSSELSTPVVLIGPPAAGKTRVGKRLARRLHLPFVDTDAVVVAQHGPIPALFAEHGEPYFRQLERAAVAEAVREPGVVSLGGGAVLDPATQADLAETRVVLLTVRPEAIARRIDNAKRPLVTDLESWKRLVAARSDLYHSLADYTADTSSRPIDTIVEEIAAWVESQKEGHA</sequence>
<dbReference type="Pfam" id="PF01202">
    <property type="entry name" value="SKI"/>
    <property type="match status" value="1"/>
</dbReference>
<evidence type="ECO:0000256" key="4">
    <source>
        <dbReference type="ARBA" id="ARBA00022605"/>
    </source>
</evidence>
<keyword evidence="7 11" id="KW-0418">Kinase</keyword>
<evidence type="ECO:0000256" key="6">
    <source>
        <dbReference type="ARBA" id="ARBA00022741"/>
    </source>
</evidence>
<evidence type="ECO:0000256" key="8">
    <source>
        <dbReference type="ARBA" id="ARBA00022840"/>
    </source>
</evidence>
<comment type="caution">
    <text evidence="12">The sequence shown here is derived from an EMBL/GenBank/DDBJ whole genome shotgun (WGS) entry which is preliminary data.</text>
</comment>
<comment type="catalytic activity">
    <reaction evidence="10 11">
        <text>shikimate + ATP = 3-phosphoshikimate + ADP + H(+)</text>
        <dbReference type="Rhea" id="RHEA:13121"/>
        <dbReference type="ChEBI" id="CHEBI:15378"/>
        <dbReference type="ChEBI" id="CHEBI:30616"/>
        <dbReference type="ChEBI" id="CHEBI:36208"/>
        <dbReference type="ChEBI" id="CHEBI:145989"/>
        <dbReference type="ChEBI" id="CHEBI:456216"/>
        <dbReference type="EC" id="2.7.1.71"/>
    </reaction>
</comment>
<keyword evidence="13" id="KW-1185">Reference proteome</keyword>
<keyword evidence="9 11" id="KW-0057">Aromatic amino acid biosynthesis</keyword>
<dbReference type="InterPro" id="IPR027417">
    <property type="entry name" value="P-loop_NTPase"/>
</dbReference>
<dbReference type="PANTHER" id="PTHR21087:SF16">
    <property type="entry name" value="SHIKIMATE KINASE 1, CHLOROPLASTIC"/>
    <property type="match status" value="1"/>
</dbReference>
<dbReference type="CDD" id="cd00464">
    <property type="entry name" value="SK"/>
    <property type="match status" value="1"/>
</dbReference>
<dbReference type="PRINTS" id="PR01100">
    <property type="entry name" value="SHIKIMTKNASE"/>
</dbReference>
<dbReference type="GO" id="GO:0004765">
    <property type="term" value="F:shikimate kinase activity"/>
    <property type="evidence" value="ECO:0007669"/>
    <property type="project" value="UniProtKB-UniRule"/>
</dbReference>
<dbReference type="PROSITE" id="PS01128">
    <property type="entry name" value="SHIKIMATE_KINASE"/>
    <property type="match status" value="1"/>
</dbReference>
<dbReference type="GO" id="GO:0005829">
    <property type="term" value="C:cytosol"/>
    <property type="evidence" value="ECO:0007669"/>
    <property type="project" value="TreeGrafter"/>
</dbReference>
<dbReference type="GO" id="GO:0008652">
    <property type="term" value="P:amino acid biosynthetic process"/>
    <property type="evidence" value="ECO:0007669"/>
    <property type="project" value="UniProtKB-KW"/>
</dbReference>
<evidence type="ECO:0000256" key="10">
    <source>
        <dbReference type="ARBA" id="ARBA00048567"/>
    </source>
</evidence>
<evidence type="ECO:0000256" key="3">
    <source>
        <dbReference type="ARBA" id="ARBA00012154"/>
    </source>
</evidence>
<evidence type="ECO:0000256" key="5">
    <source>
        <dbReference type="ARBA" id="ARBA00022679"/>
    </source>
</evidence>
<comment type="similarity">
    <text evidence="2 11">Belongs to the shikimate kinase family.</text>
</comment>
<comment type="pathway">
    <text evidence="1 11">Metabolic intermediate biosynthesis; chorismate biosynthesis; chorismate from D-erythrose 4-phosphate and phosphoenolpyruvate: step 5/7.</text>
</comment>
<comment type="cofactor">
    <cofactor evidence="11">
        <name>Mg(2+)</name>
        <dbReference type="ChEBI" id="CHEBI:18420"/>
    </cofactor>
    <text evidence="11">Binds 1 Mg(2+) ion per subunit.</text>
</comment>
<feature type="binding site" evidence="11">
    <location>
        <position position="134"/>
    </location>
    <ligand>
        <name>substrate</name>
    </ligand>
</feature>
<feature type="binding site" evidence="11">
    <location>
        <position position="20"/>
    </location>
    <ligand>
        <name>Mg(2+)</name>
        <dbReference type="ChEBI" id="CHEBI:18420"/>
    </ligand>
</feature>
<keyword evidence="11" id="KW-0963">Cytoplasm</keyword>
<dbReference type="InterPro" id="IPR031322">
    <property type="entry name" value="Shikimate/glucono_kinase"/>
</dbReference>
<comment type="subunit">
    <text evidence="11">Monomer.</text>
</comment>
<dbReference type="Proteomes" id="UP000589620">
    <property type="component" value="Unassembled WGS sequence"/>
</dbReference>
<comment type="function">
    <text evidence="11">Catalyzes the specific phosphorylation of the 3-hydroxyl group of shikimic acid using ATP as a cosubstrate.</text>
</comment>
<evidence type="ECO:0000313" key="12">
    <source>
        <dbReference type="EMBL" id="NYD73687.1"/>
    </source>
</evidence>
<dbReference type="AlphaFoldDB" id="A0A852SXT1"/>
<dbReference type="GO" id="GO:0009073">
    <property type="term" value="P:aromatic amino acid family biosynthetic process"/>
    <property type="evidence" value="ECO:0007669"/>
    <property type="project" value="UniProtKB-KW"/>
</dbReference>
<proteinExistence type="inferred from homology"/>
<dbReference type="GO" id="GO:0009423">
    <property type="term" value="P:chorismate biosynthetic process"/>
    <property type="evidence" value="ECO:0007669"/>
    <property type="project" value="UniProtKB-UniRule"/>
</dbReference>
<evidence type="ECO:0000313" key="13">
    <source>
        <dbReference type="Proteomes" id="UP000589620"/>
    </source>
</evidence>
<evidence type="ECO:0000256" key="2">
    <source>
        <dbReference type="ARBA" id="ARBA00006997"/>
    </source>
</evidence>
<keyword evidence="4 11" id="KW-0028">Amino-acid biosynthesis</keyword>
<feature type="binding site" evidence="11">
    <location>
        <position position="61"/>
    </location>
    <ligand>
        <name>substrate</name>
    </ligand>
</feature>
<keyword evidence="11" id="KW-0460">Magnesium</keyword>
<feature type="binding site" evidence="11">
    <location>
        <begin position="16"/>
        <end position="21"/>
    </location>
    <ligand>
        <name>ATP</name>
        <dbReference type="ChEBI" id="CHEBI:30616"/>
    </ligand>
</feature>
<comment type="subcellular location">
    <subcellularLocation>
        <location evidence="11">Cytoplasm</location>
    </subcellularLocation>
</comment>
<dbReference type="PANTHER" id="PTHR21087">
    <property type="entry name" value="SHIKIMATE KINASE"/>
    <property type="match status" value="1"/>
</dbReference>
<accession>A0A852SXT1</accession>
<dbReference type="GO" id="GO:0000287">
    <property type="term" value="F:magnesium ion binding"/>
    <property type="evidence" value="ECO:0007669"/>
    <property type="project" value="UniProtKB-UniRule"/>
</dbReference>
<evidence type="ECO:0000256" key="1">
    <source>
        <dbReference type="ARBA" id="ARBA00004842"/>
    </source>
</evidence>
<keyword evidence="8 11" id="KW-0067">ATP-binding</keyword>
<dbReference type="GO" id="GO:0005524">
    <property type="term" value="F:ATP binding"/>
    <property type="evidence" value="ECO:0007669"/>
    <property type="project" value="UniProtKB-UniRule"/>
</dbReference>
<evidence type="ECO:0000256" key="7">
    <source>
        <dbReference type="ARBA" id="ARBA00022777"/>
    </source>
</evidence>
<protein>
    <recommendedName>
        <fullName evidence="3 11">Shikimate kinase</fullName>
        <shortName evidence="11">SK</shortName>
        <ecNumber evidence="3 11">2.7.1.71</ecNumber>
    </recommendedName>
</protein>
<dbReference type="SUPFAM" id="SSF52540">
    <property type="entry name" value="P-loop containing nucleoside triphosphate hydrolases"/>
    <property type="match status" value="1"/>
</dbReference>
<dbReference type="EC" id="2.7.1.71" evidence="3 11"/>
<organism evidence="12 13">
    <name type="scientific">Leifsonia soli</name>
    <dbReference type="NCBI Taxonomy" id="582665"/>
    <lineage>
        <taxon>Bacteria</taxon>
        <taxon>Bacillati</taxon>
        <taxon>Actinomycetota</taxon>
        <taxon>Actinomycetes</taxon>
        <taxon>Micrococcales</taxon>
        <taxon>Microbacteriaceae</taxon>
        <taxon>Leifsonia</taxon>
    </lineage>
</organism>
<keyword evidence="11" id="KW-0479">Metal-binding</keyword>
<dbReference type="RefSeq" id="WP_089910461.1">
    <property type="nucleotide sequence ID" value="NZ_BAAAPX010000001.1"/>
</dbReference>
<dbReference type="InterPro" id="IPR000623">
    <property type="entry name" value="Shikimate_kinase/TSH1"/>
</dbReference>
<dbReference type="HAMAP" id="MF_00109">
    <property type="entry name" value="Shikimate_kinase"/>
    <property type="match status" value="1"/>
</dbReference>
<evidence type="ECO:0000256" key="9">
    <source>
        <dbReference type="ARBA" id="ARBA00023141"/>
    </source>
</evidence>
<feature type="binding site" evidence="11">
    <location>
        <position position="82"/>
    </location>
    <ligand>
        <name>substrate</name>
    </ligand>
</feature>
<feature type="binding site" evidence="11">
    <location>
        <position position="38"/>
    </location>
    <ligand>
        <name>substrate</name>
    </ligand>
</feature>
<feature type="binding site" evidence="11">
    <location>
        <position position="118"/>
    </location>
    <ligand>
        <name>ATP</name>
        <dbReference type="ChEBI" id="CHEBI:30616"/>
    </ligand>
</feature>
<feature type="binding site" evidence="11">
    <location>
        <position position="151"/>
    </location>
    <ligand>
        <name>ATP</name>
        <dbReference type="ChEBI" id="CHEBI:30616"/>
    </ligand>
</feature>
<dbReference type="Gene3D" id="3.40.50.300">
    <property type="entry name" value="P-loop containing nucleotide triphosphate hydrolases"/>
    <property type="match status" value="1"/>
</dbReference>
<dbReference type="InterPro" id="IPR023000">
    <property type="entry name" value="Shikimate_kinase_CS"/>
</dbReference>
<evidence type="ECO:0000256" key="11">
    <source>
        <dbReference type="HAMAP-Rule" id="MF_00109"/>
    </source>
</evidence>
<dbReference type="UniPathway" id="UPA00053">
    <property type="reaction ID" value="UER00088"/>
</dbReference>
<dbReference type="EMBL" id="JACCBJ010000001">
    <property type="protein sequence ID" value="NYD73687.1"/>
    <property type="molecule type" value="Genomic_DNA"/>
</dbReference>
<keyword evidence="6 11" id="KW-0547">Nucleotide-binding</keyword>
<reference evidence="12 13" key="1">
    <citation type="submission" date="2020-07" db="EMBL/GenBank/DDBJ databases">
        <title>Sequencing the genomes of 1000 actinobacteria strains.</title>
        <authorList>
            <person name="Klenk H.-P."/>
        </authorList>
    </citation>
    <scope>NUCLEOTIDE SEQUENCE [LARGE SCALE GENOMIC DNA]</scope>
    <source>
        <strain evidence="12 13">DSM 23871</strain>
    </source>
</reference>